<keyword evidence="2" id="KW-0732">Signal</keyword>
<dbReference type="PANTHER" id="PTHR34360">
    <property type="entry name" value="OS08G0519400 PROTEIN"/>
    <property type="match status" value="1"/>
</dbReference>
<evidence type="ECO:0000256" key="1">
    <source>
        <dbReference type="SAM" id="Coils"/>
    </source>
</evidence>
<evidence type="ECO:0000313" key="4">
    <source>
        <dbReference type="Proteomes" id="UP000250235"/>
    </source>
</evidence>
<dbReference type="OrthoDB" id="679141at2759"/>
<keyword evidence="1" id="KW-0175">Coiled coil</keyword>
<dbReference type="AlphaFoldDB" id="A0A2Z7D1V7"/>
<dbReference type="PANTHER" id="PTHR34360:SF2">
    <property type="entry name" value="MYOSIN HEAVY CHAIN-LIKE PROTEIN"/>
    <property type="match status" value="1"/>
</dbReference>
<dbReference type="Proteomes" id="UP000250235">
    <property type="component" value="Unassembled WGS sequence"/>
</dbReference>
<feature type="signal peptide" evidence="2">
    <location>
        <begin position="1"/>
        <end position="24"/>
    </location>
</feature>
<protein>
    <submittedName>
        <fullName evidence="3">Coiled-coil domain-containing protein 18-like</fullName>
    </submittedName>
</protein>
<proteinExistence type="predicted"/>
<feature type="chain" id="PRO_5016306621" evidence="2">
    <location>
        <begin position="25"/>
        <end position="202"/>
    </location>
</feature>
<dbReference type="EMBL" id="KQ990520">
    <property type="protein sequence ID" value="KZV53225.1"/>
    <property type="molecule type" value="Genomic_DNA"/>
</dbReference>
<accession>A0A2Z7D1V7</accession>
<reference evidence="3 4" key="1">
    <citation type="journal article" date="2015" name="Proc. Natl. Acad. Sci. U.S.A.">
        <title>The resurrection genome of Boea hygrometrica: A blueprint for survival of dehydration.</title>
        <authorList>
            <person name="Xiao L."/>
            <person name="Yang G."/>
            <person name="Zhang L."/>
            <person name="Yang X."/>
            <person name="Zhao S."/>
            <person name="Ji Z."/>
            <person name="Zhou Q."/>
            <person name="Hu M."/>
            <person name="Wang Y."/>
            <person name="Chen M."/>
            <person name="Xu Y."/>
            <person name="Jin H."/>
            <person name="Xiao X."/>
            <person name="Hu G."/>
            <person name="Bao F."/>
            <person name="Hu Y."/>
            <person name="Wan P."/>
            <person name="Li L."/>
            <person name="Deng X."/>
            <person name="Kuang T."/>
            <person name="Xiang C."/>
            <person name="Zhu J.K."/>
            <person name="Oliver M.J."/>
            <person name="He Y."/>
        </authorList>
    </citation>
    <scope>NUCLEOTIDE SEQUENCE [LARGE SCALE GENOMIC DNA]</scope>
    <source>
        <strain evidence="4">cv. XS01</strain>
    </source>
</reference>
<organism evidence="3 4">
    <name type="scientific">Dorcoceras hygrometricum</name>
    <dbReference type="NCBI Taxonomy" id="472368"/>
    <lineage>
        <taxon>Eukaryota</taxon>
        <taxon>Viridiplantae</taxon>
        <taxon>Streptophyta</taxon>
        <taxon>Embryophyta</taxon>
        <taxon>Tracheophyta</taxon>
        <taxon>Spermatophyta</taxon>
        <taxon>Magnoliopsida</taxon>
        <taxon>eudicotyledons</taxon>
        <taxon>Gunneridae</taxon>
        <taxon>Pentapetalae</taxon>
        <taxon>asterids</taxon>
        <taxon>lamiids</taxon>
        <taxon>Lamiales</taxon>
        <taxon>Gesneriaceae</taxon>
        <taxon>Didymocarpoideae</taxon>
        <taxon>Trichosporeae</taxon>
        <taxon>Loxocarpinae</taxon>
        <taxon>Dorcoceras</taxon>
    </lineage>
</organism>
<evidence type="ECO:0000313" key="3">
    <source>
        <dbReference type="EMBL" id="KZV53225.1"/>
    </source>
</evidence>
<sequence length="202" mass="23472">MAISESLFLTVFLLVFVYLAQSNAFTDCQTSSCCDRVAFELELANLRIVRLESILEERIRDVNAKNKYLSECQRKIDDLEVEIDRIKEVLSSFVDDSSKESQKLDALDEEVRLLWDASRKNNFEIHVLELKESDAERRLNEIIDQVEGMAEIVSEHWIQIQRLEQALHMAEIRTSKLKRASGWTRCPMIKKDPCQFSSSLKL</sequence>
<feature type="coiled-coil region" evidence="1">
    <location>
        <begin position="125"/>
        <end position="180"/>
    </location>
</feature>
<evidence type="ECO:0000256" key="2">
    <source>
        <dbReference type="SAM" id="SignalP"/>
    </source>
</evidence>
<keyword evidence="4" id="KW-1185">Reference proteome</keyword>
<gene>
    <name evidence="3" type="ORF">F511_21482</name>
</gene>
<name>A0A2Z7D1V7_9LAMI</name>
<feature type="coiled-coil region" evidence="1">
    <location>
        <begin position="62"/>
        <end position="96"/>
    </location>
</feature>